<feature type="transmembrane region" description="Helical" evidence="1">
    <location>
        <begin position="112"/>
        <end position="132"/>
    </location>
</feature>
<dbReference type="GO" id="GO:0004497">
    <property type="term" value="F:monooxygenase activity"/>
    <property type="evidence" value="ECO:0007669"/>
    <property type="project" value="UniProtKB-KW"/>
</dbReference>
<dbReference type="RefSeq" id="WP_090081786.1">
    <property type="nucleotide sequence ID" value="NZ_FOQT01000005.1"/>
</dbReference>
<evidence type="ECO:0000313" key="3">
    <source>
        <dbReference type="Proteomes" id="UP000198931"/>
    </source>
</evidence>
<keyword evidence="2" id="KW-0503">Monooxygenase</keyword>
<protein>
    <recommendedName>
        <fullName evidence="1">Probable beta-carotene 15,15'-dioxygenase</fullName>
        <ecNumber evidence="1">1.13.11.63</ecNumber>
    </recommendedName>
</protein>
<feature type="transmembrane region" description="Helical" evidence="1">
    <location>
        <begin position="242"/>
        <end position="260"/>
    </location>
</feature>
<comment type="function">
    <text evidence="1">Catalyzes the cleavage of beta-carotene at its central double bond (15,15') to yield two molecules of all-trans-retinal.</text>
</comment>
<evidence type="ECO:0000313" key="2">
    <source>
        <dbReference type="EMBL" id="SFI48413.1"/>
    </source>
</evidence>
<keyword evidence="1" id="KW-0560">Oxidoreductase</keyword>
<dbReference type="AlphaFoldDB" id="A0A1I3IKW2"/>
<keyword evidence="1" id="KW-0408">Iron</keyword>
<keyword evidence="3" id="KW-1185">Reference proteome</keyword>
<feature type="transmembrane region" description="Helical" evidence="1">
    <location>
        <begin position="186"/>
        <end position="212"/>
    </location>
</feature>
<proteinExistence type="inferred from homology"/>
<dbReference type="Proteomes" id="UP000198931">
    <property type="component" value="Unassembled WGS sequence"/>
</dbReference>
<comment type="caution">
    <text evidence="1">Lacks conserved residue(s) required for the propagation of feature annotation.</text>
</comment>
<keyword evidence="1" id="KW-0472">Membrane</keyword>
<dbReference type="GO" id="GO:0003834">
    <property type="term" value="F:beta-carotene 15,15'-dioxygenase activity"/>
    <property type="evidence" value="ECO:0007669"/>
    <property type="project" value="UniProtKB-EC"/>
</dbReference>
<dbReference type="Pfam" id="PF15461">
    <property type="entry name" value="BCD"/>
    <property type="match status" value="1"/>
</dbReference>
<dbReference type="HAMAP" id="MF_02093">
    <property type="entry name" value="Beta_carotene_diox"/>
    <property type="match status" value="1"/>
</dbReference>
<accession>A0A1I3IKW2</accession>
<sequence length="297" mass="35114">MKNQNFKVVISFFCIWLTNFFSKEVQFVSSFILILSFGILHGANDLFLLNKIKNKKKQSVIVLLIKYVSVVLSVVILFYFIPKLALLSFILISAFHFGEQHWTNKLHIKSDFIKKTFVFFYGFFILFLLFFFHQNDVRDIVFTIIDYKISKSVIEIPFYISTLMLFLTGTYMFFKNSTFKAKLVLELFFLIVFAVIFKTAALLWGFAIYFIFWHSIPSMIDQVQYLYGSWNKNNFIKYCKSALWFWLISIVGIAILYFVFKDEKLFEAMFFAFLAAITVPHVWVIISMFGTKKEIED</sequence>
<reference evidence="2 3" key="1">
    <citation type="submission" date="2016-10" db="EMBL/GenBank/DDBJ databases">
        <authorList>
            <person name="de Groot N.N."/>
        </authorList>
    </citation>
    <scope>NUCLEOTIDE SEQUENCE [LARGE SCALE GENOMIC DNA]</scope>
    <source>
        <strain evidence="2 3">DSM 26000</strain>
    </source>
</reference>
<dbReference type="STRING" id="1125876.SAMN05443292_2662"/>
<comment type="cofactor">
    <cofactor evidence="1">
        <name>Fe(2+)</name>
        <dbReference type="ChEBI" id="CHEBI:29033"/>
    </cofactor>
</comment>
<comment type="similarity">
    <text evidence="1">Belongs to the Brp/Blh beta-carotene diooxygenase family.</text>
</comment>
<keyword evidence="1" id="KW-1133">Transmembrane helix</keyword>
<keyword evidence="1" id="KW-0223">Dioxygenase</keyword>
<dbReference type="GO" id="GO:0010436">
    <property type="term" value="F:carotenoid dioxygenase activity"/>
    <property type="evidence" value="ECO:0007669"/>
    <property type="project" value="UniProtKB-UniRule"/>
</dbReference>
<dbReference type="GO" id="GO:0016121">
    <property type="term" value="P:carotene catabolic process"/>
    <property type="evidence" value="ECO:0007669"/>
    <property type="project" value="UniProtKB-UniRule"/>
</dbReference>
<organism evidence="2 3">
    <name type="scientific">Halpernia frigidisoli</name>
    <dbReference type="NCBI Taxonomy" id="1125876"/>
    <lineage>
        <taxon>Bacteria</taxon>
        <taxon>Pseudomonadati</taxon>
        <taxon>Bacteroidota</taxon>
        <taxon>Flavobacteriia</taxon>
        <taxon>Flavobacteriales</taxon>
        <taxon>Weeksellaceae</taxon>
        <taxon>Chryseobacterium group</taxon>
        <taxon>Halpernia</taxon>
    </lineage>
</organism>
<dbReference type="EMBL" id="FOQT01000005">
    <property type="protein sequence ID" value="SFI48413.1"/>
    <property type="molecule type" value="Genomic_DNA"/>
</dbReference>
<evidence type="ECO:0000256" key="1">
    <source>
        <dbReference type="HAMAP-Rule" id="MF_02093"/>
    </source>
</evidence>
<keyword evidence="1" id="KW-0812">Transmembrane</keyword>
<feature type="transmembrane region" description="Helical" evidence="1">
    <location>
        <begin position="153"/>
        <end position="174"/>
    </location>
</feature>
<gene>
    <name evidence="2" type="ORF">SAMN05443292_2662</name>
</gene>
<dbReference type="NCBIfam" id="TIGR03753">
    <property type="entry name" value="blh_monoox"/>
    <property type="match status" value="1"/>
</dbReference>
<keyword evidence="1" id="KW-0479">Metal-binding</keyword>
<comment type="catalytic activity">
    <reaction evidence="1">
        <text>all-trans-beta-carotene + O2 = 2 all-trans-retinal</text>
        <dbReference type="Rhea" id="RHEA:32887"/>
        <dbReference type="ChEBI" id="CHEBI:15379"/>
        <dbReference type="ChEBI" id="CHEBI:17579"/>
        <dbReference type="ChEBI" id="CHEBI:17898"/>
        <dbReference type="EC" id="1.13.11.63"/>
    </reaction>
</comment>
<feature type="transmembrane region" description="Helical" evidence="1">
    <location>
        <begin position="32"/>
        <end position="49"/>
    </location>
</feature>
<dbReference type="OrthoDB" id="945227at2"/>
<name>A0A1I3IKW2_9FLAO</name>
<dbReference type="GO" id="GO:0005886">
    <property type="term" value="C:plasma membrane"/>
    <property type="evidence" value="ECO:0007669"/>
    <property type="project" value="UniProtKB-SubCell"/>
</dbReference>
<feature type="transmembrane region" description="Helical" evidence="1">
    <location>
        <begin position="266"/>
        <end position="286"/>
    </location>
</feature>
<comment type="subcellular location">
    <subcellularLocation>
        <location evidence="1">Cell membrane</location>
        <topology evidence="1">Multi-pass membrane protein</topology>
    </subcellularLocation>
</comment>
<keyword evidence="1" id="KW-1003">Cell membrane</keyword>
<dbReference type="InterPro" id="IPR022270">
    <property type="entry name" value="Blh_diox"/>
</dbReference>
<dbReference type="GO" id="GO:0005506">
    <property type="term" value="F:iron ion binding"/>
    <property type="evidence" value="ECO:0007669"/>
    <property type="project" value="UniProtKB-UniRule"/>
</dbReference>
<feature type="transmembrane region" description="Helical" evidence="1">
    <location>
        <begin position="61"/>
        <end position="81"/>
    </location>
</feature>
<dbReference type="EC" id="1.13.11.63" evidence="1"/>